<protein>
    <submittedName>
        <fullName evidence="2">GNAT family N-acetyltransferase</fullName>
        <ecNumber evidence="2">2.3.1.-</ecNumber>
    </submittedName>
</protein>
<feature type="domain" description="N-acetyltransferase" evidence="1">
    <location>
        <begin position="11"/>
        <end position="168"/>
    </location>
</feature>
<proteinExistence type="predicted"/>
<evidence type="ECO:0000259" key="1">
    <source>
        <dbReference type="PROSITE" id="PS51186"/>
    </source>
</evidence>
<name>A0ABS7JR87_9SPHN</name>
<keyword evidence="2" id="KW-0808">Transferase</keyword>
<dbReference type="PROSITE" id="PS51186">
    <property type="entry name" value="GNAT"/>
    <property type="match status" value="1"/>
</dbReference>
<dbReference type="Pfam" id="PF00583">
    <property type="entry name" value="Acetyltransf_1"/>
    <property type="match status" value="1"/>
</dbReference>
<reference evidence="2 3" key="1">
    <citation type="submission" date="2021-08" db="EMBL/GenBank/DDBJ databases">
        <title>Comparative Genomics Analysis of the Genus Qipengyuania Reveals Extensive Genetic Diversity and Metabolic Versatility, Including the Description of Fifteen Novel Species.</title>
        <authorList>
            <person name="Liu Y."/>
        </authorList>
    </citation>
    <scope>NUCLEOTIDE SEQUENCE [LARGE SCALE GENOMIC DNA]</scope>
    <source>
        <strain evidence="2 3">YG27</strain>
    </source>
</reference>
<evidence type="ECO:0000313" key="3">
    <source>
        <dbReference type="Proteomes" id="UP000782554"/>
    </source>
</evidence>
<dbReference type="Proteomes" id="UP000782554">
    <property type="component" value="Unassembled WGS sequence"/>
</dbReference>
<keyword evidence="2" id="KW-0012">Acyltransferase</keyword>
<dbReference type="SUPFAM" id="SSF55729">
    <property type="entry name" value="Acyl-CoA N-acyltransferases (Nat)"/>
    <property type="match status" value="1"/>
</dbReference>
<dbReference type="InterPro" id="IPR016181">
    <property type="entry name" value="Acyl_CoA_acyltransferase"/>
</dbReference>
<evidence type="ECO:0000313" key="2">
    <source>
        <dbReference type="EMBL" id="MBX7500149.1"/>
    </source>
</evidence>
<dbReference type="EC" id="2.3.1.-" evidence="2"/>
<keyword evidence="3" id="KW-1185">Reference proteome</keyword>
<gene>
    <name evidence="2" type="ORF">K3181_01665</name>
</gene>
<dbReference type="GO" id="GO:0016746">
    <property type="term" value="F:acyltransferase activity"/>
    <property type="evidence" value="ECO:0007669"/>
    <property type="project" value="UniProtKB-KW"/>
</dbReference>
<accession>A0ABS7JR87</accession>
<organism evidence="2 3">
    <name type="scientific">Qipengyuania mesophila</name>
    <dbReference type="NCBI Taxonomy" id="2867246"/>
    <lineage>
        <taxon>Bacteria</taxon>
        <taxon>Pseudomonadati</taxon>
        <taxon>Pseudomonadota</taxon>
        <taxon>Alphaproteobacteria</taxon>
        <taxon>Sphingomonadales</taxon>
        <taxon>Erythrobacteraceae</taxon>
        <taxon>Qipengyuania</taxon>
    </lineage>
</organism>
<dbReference type="InterPro" id="IPR000182">
    <property type="entry name" value="GNAT_dom"/>
</dbReference>
<sequence>MVTRLADGREICIRTMGPDDEERLRGGIARMSPRSRYLRFFSGGASPPDWVIERLLDVDGVLHLAWGAIDMSHPEERVMGAVHAMRPDAGEREAEFSVGVVDDYHGMGVGRLLAATLLLEAEDGQMEAFRAHVLAENEAARGFIRRLGGRHVAQDGPQAEYLLEVAPALARLRQESDPPGLADIFAHFDSAAA</sequence>
<dbReference type="EMBL" id="JAIGNU010000001">
    <property type="protein sequence ID" value="MBX7500149.1"/>
    <property type="molecule type" value="Genomic_DNA"/>
</dbReference>
<comment type="caution">
    <text evidence="2">The sequence shown here is derived from an EMBL/GenBank/DDBJ whole genome shotgun (WGS) entry which is preliminary data.</text>
</comment>
<dbReference type="Gene3D" id="3.40.630.30">
    <property type="match status" value="1"/>
</dbReference>